<protein>
    <submittedName>
        <fullName evidence="1">Uncharacterized protein</fullName>
    </submittedName>
</protein>
<dbReference type="EMBL" id="LT629710">
    <property type="protein sequence ID" value="SDP29519.1"/>
    <property type="molecule type" value="Genomic_DNA"/>
</dbReference>
<dbReference type="STRING" id="1090615.SAMN04515671_3602"/>
<reference evidence="1 2" key="1">
    <citation type="submission" date="2016-10" db="EMBL/GenBank/DDBJ databases">
        <authorList>
            <person name="de Groot N.N."/>
        </authorList>
    </citation>
    <scope>NUCLEOTIDE SEQUENCE [LARGE SCALE GENOMIC DNA]</scope>
    <source>
        <strain evidence="2">P4-7,KCTC 19426,CECT 7604</strain>
    </source>
</reference>
<keyword evidence="2" id="KW-1185">Reference proteome</keyword>
<name>A0A1H0RJX2_9ACTN</name>
<organism evidence="1 2">
    <name type="scientific">Nakamurella panacisegetis</name>
    <dbReference type="NCBI Taxonomy" id="1090615"/>
    <lineage>
        <taxon>Bacteria</taxon>
        <taxon>Bacillati</taxon>
        <taxon>Actinomycetota</taxon>
        <taxon>Actinomycetes</taxon>
        <taxon>Nakamurellales</taxon>
        <taxon>Nakamurellaceae</taxon>
        <taxon>Nakamurella</taxon>
    </lineage>
</organism>
<evidence type="ECO:0000313" key="2">
    <source>
        <dbReference type="Proteomes" id="UP000198741"/>
    </source>
</evidence>
<evidence type="ECO:0000313" key="1">
    <source>
        <dbReference type="EMBL" id="SDP29519.1"/>
    </source>
</evidence>
<accession>A0A1H0RJX2</accession>
<sequence>MPKMVNEISNIQALDGQTYLASVTDEEATVDIRISVSAAGLERIGMAAGDEPRIVRETLAYLLDRQRADELPDTLDLEDVIAAYDDYTDDIHRRVARSAQR</sequence>
<gene>
    <name evidence="1" type="ORF">SAMN04515671_3602</name>
</gene>
<dbReference type="AlphaFoldDB" id="A0A1H0RJX2"/>
<proteinExistence type="predicted"/>
<dbReference type="Proteomes" id="UP000198741">
    <property type="component" value="Chromosome I"/>
</dbReference>